<evidence type="ECO:0000256" key="5">
    <source>
        <dbReference type="SAM" id="Phobius"/>
    </source>
</evidence>
<organism evidence="7">
    <name type="scientific">Corethron hystrix</name>
    <dbReference type="NCBI Taxonomy" id="216773"/>
    <lineage>
        <taxon>Eukaryota</taxon>
        <taxon>Sar</taxon>
        <taxon>Stramenopiles</taxon>
        <taxon>Ochrophyta</taxon>
        <taxon>Bacillariophyta</taxon>
        <taxon>Coscinodiscophyceae</taxon>
        <taxon>Corethrophycidae</taxon>
        <taxon>Corethrales</taxon>
        <taxon>Corethraceae</taxon>
        <taxon>Corethron</taxon>
    </lineage>
</organism>
<gene>
    <name evidence="7" type="ORF">CHYS00102_LOCUS761</name>
</gene>
<evidence type="ECO:0000259" key="6">
    <source>
        <dbReference type="Pfam" id="PF01467"/>
    </source>
</evidence>
<dbReference type="SUPFAM" id="SSF52374">
    <property type="entry name" value="Nucleotidylyl transferase"/>
    <property type="match status" value="1"/>
</dbReference>
<evidence type="ECO:0000256" key="1">
    <source>
        <dbReference type="ARBA" id="ARBA00005189"/>
    </source>
</evidence>
<dbReference type="Gene3D" id="1.20.120.1760">
    <property type="match status" value="1"/>
</dbReference>
<dbReference type="Pfam" id="PF01467">
    <property type="entry name" value="CTP_transf_like"/>
    <property type="match status" value="1"/>
</dbReference>
<feature type="transmembrane region" description="Helical" evidence="5">
    <location>
        <begin position="356"/>
        <end position="375"/>
    </location>
</feature>
<dbReference type="InterPro" id="IPR043130">
    <property type="entry name" value="CDP-OH_PTrfase_TM_dom"/>
</dbReference>
<feature type="domain" description="Cytidyltransferase-like" evidence="6">
    <location>
        <begin position="432"/>
        <end position="562"/>
    </location>
</feature>
<sequence>MTYYTSFYRKVSLCCRRARPVWTESNLFCLQMLVTMNDVTNGATHGGPSSPSGSSSPPSPFIPPVTDGWLELFLTPSQKHSFSQWDENVSNRSVLHRFVLERVWDKISLWVPENVAPNVITLMGLAFLLNGWYVTNLYGQDYPTGCTWFAVLNILLFFNTSSLDCKHADRIRQRTSLGELWKYSCDCCSTVFLALLTTYSLGGVKVSTQWYAVQAAQLVLFTKHLSAFHRNEGMRLGPLTGPGEVMTAILVILTTRAFFGLEWLISVYGETLHKLVAVLEARDVDVSIPPAAEDAKFMGAELVRTSYIITYVLAVTKCLLLHKPHGWSKFGILLGLLMRSGPAVLIHFGLATDFSVLDVICDGLFMAVLTSDVALAKMAGREIHPWVVLMSTATLFSHGVILSLCLVYYIAVFGDLCNYQNMPLLTVCRNVYCDGVYDLCHIGHKNAFREALRFGNRLYVGVVGDEDASHYKRPPIMTAKERCDEVEACKSVTKVIPNSPCFGLTQEFLDQHQIHVVAFGEEYEERFPDPDDDPYYRLPRKMGIARTLPRTQTLSTSDLIRRIQAARPASQKKSPT</sequence>
<name>A0A7S1FL99_9STRA</name>
<feature type="transmembrane region" description="Helical" evidence="5">
    <location>
        <begin position="115"/>
        <end position="135"/>
    </location>
</feature>
<comment type="pathway">
    <text evidence="1">Lipid metabolism.</text>
</comment>
<dbReference type="UniPathway" id="UPA00558">
    <property type="reaction ID" value="UER00742"/>
</dbReference>
<dbReference type="GO" id="GO:0005737">
    <property type="term" value="C:cytoplasm"/>
    <property type="evidence" value="ECO:0007669"/>
    <property type="project" value="TreeGrafter"/>
</dbReference>
<feature type="transmembrane region" description="Helical" evidence="5">
    <location>
        <begin position="245"/>
        <end position="265"/>
    </location>
</feature>
<feature type="transmembrane region" description="Helical" evidence="5">
    <location>
        <begin position="141"/>
        <end position="159"/>
    </location>
</feature>
<dbReference type="AlphaFoldDB" id="A0A7S1FL99"/>
<dbReference type="NCBIfam" id="TIGR00125">
    <property type="entry name" value="cyt_tran_rel"/>
    <property type="match status" value="1"/>
</dbReference>
<dbReference type="PANTHER" id="PTHR45780">
    <property type="entry name" value="ETHANOLAMINE-PHOSPHATE CYTIDYLYLTRANSFERASE"/>
    <property type="match status" value="1"/>
</dbReference>
<dbReference type="PANTHER" id="PTHR45780:SF1">
    <property type="entry name" value="ETHANOLAMINE-PHOSPHATE CYTIDYLYLTRANSFERASE"/>
    <property type="match status" value="1"/>
</dbReference>
<keyword evidence="5" id="KW-0812">Transmembrane</keyword>
<evidence type="ECO:0000313" key="7">
    <source>
        <dbReference type="EMBL" id="CAD8873603.1"/>
    </source>
</evidence>
<dbReference type="Gene3D" id="3.40.50.620">
    <property type="entry name" value="HUPs"/>
    <property type="match status" value="1"/>
</dbReference>
<accession>A0A7S1FL99</accession>
<keyword evidence="5" id="KW-1133">Transmembrane helix</keyword>
<evidence type="ECO:0000256" key="4">
    <source>
        <dbReference type="ARBA" id="ARBA00031473"/>
    </source>
</evidence>
<dbReference type="EMBL" id="HBFR01001175">
    <property type="protein sequence ID" value="CAD8873603.1"/>
    <property type="molecule type" value="Transcribed_RNA"/>
</dbReference>
<feature type="transmembrane region" description="Helical" evidence="5">
    <location>
        <begin position="387"/>
        <end position="411"/>
    </location>
</feature>
<reference evidence="7" key="1">
    <citation type="submission" date="2021-01" db="EMBL/GenBank/DDBJ databases">
        <authorList>
            <person name="Corre E."/>
            <person name="Pelletier E."/>
            <person name="Niang G."/>
            <person name="Scheremetjew M."/>
            <person name="Finn R."/>
            <person name="Kale V."/>
            <person name="Holt S."/>
            <person name="Cochrane G."/>
            <person name="Meng A."/>
            <person name="Brown T."/>
            <person name="Cohen L."/>
        </authorList>
    </citation>
    <scope>NUCLEOTIDE SEQUENCE</scope>
    <source>
        <strain evidence="7">308</strain>
    </source>
</reference>
<dbReference type="InterPro" id="IPR004821">
    <property type="entry name" value="Cyt_trans-like"/>
</dbReference>
<proteinExistence type="predicted"/>
<dbReference type="GO" id="GO:0004306">
    <property type="term" value="F:ethanolamine-phosphate cytidylyltransferase activity"/>
    <property type="evidence" value="ECO:0007669"/>
    <property type="project" value="UniProtKB-EC"/>
</dbReference>
<evidence type="ECO:0000256" key="2">
    <source>
        <dbReference type="ARBA" id="ARBA00024191"/>
    </source>
</evidence>
<dbReference type="EC" id="2.7.7.14" evidence="3"/>
<protein>
    <recommendedName>
        <fullName evidence="3">ethanolamine-phosphate cytidylyltransferase</fullName>
        <ecNumber evidence="3">2.7.7.14</ecNumber>
    </recommendedName>
    <alternativeName>
        <fullName evidence="4">CTP:phosphoethanolamine cytidylyltransferase</fullName>
    </alternativeName>
</protein>
<dbReference type="InterPro" id="IPR014729">
    <property type="entry name" value="Rossmann-like_a/b/a_fold"/>
</dbReference>
<keyword evidence="5" id="KW-0472">Membrane</keyword>
<dbReference type="InterPro" id="IPR044608">
    <property type="entry name" value="Ect1/PCYT2"/>
</dbReference>
<comment type="pathway">
    <text evidence="2">Phospholipid metabolism; phosphatidylethanolamine biosynthesis; phosphatidylethanolamine from ethanolamine: step 2/3.</text>
</comment>
<evidence type="ECO:0000256" key="3">
    <source>
        <dbReference type="ARBA" id="ARBA00024221"/>
    </source>
</evidence>
<dbReference type="GO" id="GO:0006646">
    <property type="term" value="P:phosphatidylethanolamine biosynthetic process"/>
    <property type="evidence" value="ECO:0007669"/>
    <property type="project" value="UniProtKB-UniPathway"/>
</dbReference>